<proteinExistence type="predicted"/>
<name>A0A0E9XX82_ANGAN</name>
<accession>A0A0E9XX82</accession>
<dbReference type="AlphaFoldDB" id="A0A0E9XX82"/>
<organism evidence="1">
    <name type="scientific">Anguilla anguilla</name>
    <name type="common">European freshwater eel</name>
    <name type="synonym">Muraena anguilla</name>
    <dbReference type="NCBI Taxonomy" id="7936"/>
    <lineage>
        <taxon>Eukaryota</taxon>
        <taxon>Metazoa</taxon>
        <taxon>Chordata</taxon>
        <taxon>Craniata</taxon>
        <taxon>Vertebrata</taxon>
        <taxon>Euteleostomi</taxon>
        <taxon>Actinopterygii</taxon>
        <taxon>Neopterygii</taxon>
        <taxon>Teleostei</taxon>
        <taxon>Anguilliformes</taxon>
        <taxon>Anguillidae</taxon>
        <taxon>Anguilla</taxon>
    </lineage>
</organism>
<dbReference type="EMBL" id="GBXM01001531">
    <property type="protein sequence ID" value="JAI07047.1"/>
    <property type="molecule type" value="Transcribed_RNA"/>
</dbReference>
<evidence type="ECO:0000313" key="1">
    <source>
        <dbReference type="EMBL" id="JAI07047.1"/>
    </source>
</evidence>
<reference evidence="1" key="1">
    <citation type="submission" date="2014-11" db="EMBL/GenBank/DDBJ databases">
        <authorList>
            <person name="Amaro Gonzalez C."/>
        </authorList>
    </citation>
    <scope>NUCLEOTIDE SEQUENCE</scope>
</reference>
<reference evidence="1" key="2">
    <citation type="journal article" date="2015" name="Fish Shellfish Immunol.">
        <title>Early steps in the European eel (Anguilla anguilla)-Vibrio vulnificus interaction in the gills: Role of the RtxA13 toxin.</title>
        <authorList>
            <person name="Callol A."/>
            <person name="Pajuelo D."/>
            <person name="Ebbesson L."/>
            <person name="Teles M."/>
            <person name="MacKenzie S."/>
            <person name="Amaro C."/>
        </authorList>
    </citation>
    <scope>NUCLEOTIDE SEQUENCE</scope>
</reference>
<sequence length="26" mass="3272">MRVKNTDRRPAVFLWCIHVLTNRCRW</sequence>
<protein>
    <submittedName>
        <fullName evidence="1">Uncharacterized protein</fullName>
    </submittedName>
</protein>